<keyword evidence="2" id="KW-0472">Membrane</keyword>
<dbReference type="GO" id="GO:0020037">
    <property type="term" value="F:heme binding"/>
    <property type="evidence" value="ECO:0007669"/>
    <property type="project" value="InterPro"/>
</dbReference>
<protein>
    <submittedName>
        <fullName evidence="3">Chorion peroxidase</fullName>
    </submittedName>
</protein>
<evidence type="ECO:0000256" key="1">
    <source>
        <dbReference type="ARBA" id="ARBA00022559"/>
    </source>
</evidence>
<proteinExistence type="predicted"/>
<dbReference type="OrthoDB" id="823504at2759"/>
<keyword evidence="1 3" id="KW-0560">Oxidoreductase</keyword>
<organism evidence="3 4">
    <name type="scientific">Nephila pilipes</name>
    <name type="common">Giant wood spider</name>
    <name type="synonym">Nephila maculata</name>
    <dbReference type="NCBI Taxonomy" id="299642"/>
    <lineage>
        <taxon>Eukaryota</taxon>
        <taxon>Metazoa</taxon>
        <taxon>Ecdysozoa</taxon>
        <taxon>Arthropoda</taxon>
        <taxon>Chelicerata</taxon>
        <taxon>Arachnida</taxon>
        <taxon>Araneae</taxon>
        <taxon>Araneomorphae</taxon>
        <taxon>Entelegynae</taxon>
        <taxon>Araneoidea</taxon>
        <taxon>Nephilidae</taxon>
        <taxon>Nephila</taxon>
    </lineage>
</organism>
<sequence>MKYVCARHSTERNMIIVILVCLLIGIAVIVSKKVFLDNYITDDIYEEDEETLWNFNDTDAKKIFMKLWMKANETLLARKVHLQDIQKGRSEDDQVQELAHCALILEYMKRSLQRCISLETMPEECKQFVRQSLNCSSESRYRTIDGSCNNLNHFEWGMSYINFNRWLKTTYADDVSLLRQSIHGVPLPPVRHLSVELFSRKILPDSNATMLFTHFGLFLDHDVVQVGQTRGNFSSCCEENERLRHPACLQIKNPLSDPVYGPANVTCKGFMRSPPAIGTCPGRREQQNRMTAFIDASDVYGPTDKETAKLRKYKRGLLRVNVVNNTPLLPANKHSGDTCYAKDGNYSCFISGNATFLFFILK</sequence>
<keyword evidence="1 3" id="KW-0575">Peroxidase</keyword>
<name>A0A8X6I8U4_NEPPI</name>
<dbReference type="EMBL" id="BMAW01088487">
    <property type="protein sequence ID" value="GFS34953.1"/>
    <property type="molecule type" value="Genomic_DNA"/>
</dbReference>
<dbReference type="GO" id="GO:0006979">
    <property type="term" value="P:response to oxidative stress"/>
    <property type="evidence" value="ECO:0007669"/>
    <property type="project" value="InterPro"/>
</dbReference>
<dbReference type="GO" id="GO:0004601">
    <property type="term" value="F:peroxidase activity"/>
    <property type="evidence" value="ECO:0007669"/>
    <property type="project" value="UniProtKB-KW"/>
</dbReference>
<keyword evidence="4" id="KW-1185">Reference proteome</keyword>
<gene>
    <name evidence="3" type="primary">pxt</name>
    <name evidence="3" type="ORF">NPIL_373411</name>
</gene>
<reference evidence="3" key="1">
    <citation type="submission" date="2020-08" db="EMBL/GenBank/DDBJ databases">
        <title>Multicomponent nature underlies the extraordinary mechanical properties of spider dragline silk.</title>
        <authorList>
            <person name="Kono N."/>
            <person name="Nakamura H."/>
            <person name="Mori M."/>
            <person name="Yoshida Y."/>
            <person name="Ohtoshi R."/>
            <person name="Malay A.D."/>
            <person name="Moran D.A.P."/>
            <person name="Tomita M."/>
            <person name="Numata K."/>
            <person name="Arakawa K."/>
        </authorList>
    </citation>
    <scope>NUCLEOTIDE SEQUENCE</scope>
</reference>
<dbReference type="PANTHER" id="PTHR11475">
    <property type="entry name" value="OXIDASE/PEROXIDASE"/>
    <property type="match status" value="1"/>
</dbReference>
<keyword evidence="2" id="KW-0812">Transmembrane</keyword>
<dbReference type="SUPFAM" id="SSF48113">
    <property type="entry name" value="Heme-dependent peroxidases"/>
    <property type="match status" value="1"/>
</dbReference>
<accession>A0A8X6I8U4</accession>
<dbReference type="Pfam" id="PF03098">
    <property type="entry name" value="An_peroxidase"/>
    <property type="match status" value="1"/>
</dbReference>
<dbReference type="AlphaFoldDB" id="A0A8X6I8U4"/>
<keyword evidence="2" id="KW-1133">Transmembrane helix</keyword>
<dbReference type="Proteomes" id="UP000887013">
    <property type="component" value="Unassembled WGS sequence"/>
</dbReference>
<comment type="caution">
    <text evidence="3">The sequence shown here is derived from an EMBL/GenBank/DDBJ whole genome shotgun (WGS) entry which is preliminary data.</text>
</comment>
<dbReference type="InterPro" id="IPR019791">
    <property type="entry name" value="Haem_peroxidase_animal"/>
</dbReference>
<dbReference type="InterPro" id="IPR037120">
    <property type="entry name" value="Haem_peroxidase_sf_animal"/>
</dbReference>
<dbReference type="InterPro" id="IPR010255">
    <property type="entry name" value="Haem_peroxidase_sf"/>
</dbReference>
<feature type="transmembrane region" description="Helical" evidence="2">
    <location>
        <begin position="12"/>
        <end position="30"/>
    </location>
</feature>
<evidence type="ECO:0000313" key="3">
    <source>
        <dbReference type="EMBL" id="GFS34953.1"/>
    </source>
</evidence>
<evidence type="ECO:0000313" key="4">
    <source>
        <dbReference type="Proteomes" id="UP000887013"/>
    </source>
</evidence>
<dbReference type="PROSITE" id="PS50292">
    <property type="entry name" value="PEROXIDASE_3"/>
    <property type="match status" value="1"/>
</dbReference>
<evidence type="ECO:0000256" key="2">
    <source>
        <dbReference type="SAM" id="Phobius"/>
    </source>
</evidence>
<dbReference type="PANTHER" id="PTHR11475:SF134">
    <property type="entry name" value="LD42267P"/>
    <property type="match status" value="1"/>
</dbReference>
<dbReference type="Gene3D" id="1.10.640.10">
    <property type="entry name" value="Haem peroxidase domain superfamily, animal type"/>
    <property type="match status" value="1"/>
</dbReference>